<keyword evidence="6" id="KW-1185">Reference proteome</keyword>
<evidence type="ECO:0000313" key="5">
    <source>
        <dbReference type="EMBL" id="RCW76861.1"/>
    </source>
</evidence>
<dbReference type="Gene3D" id="3.10.105.10">
    <property type="entry name" value="Dipeptide-binding Protein, Domain 3"/>
    <property type="match status" value="1"/>
</dbReference>
<evidence type="ECO:0000259" key="4">
    <source>
        <dbReference type="Pfam" id="PF00496"/>
    </source>
</evidence>
<dbReference type="InterPro" id="IPR039424">
    <property type="entry name" value="SBP_5"/>
</dbReference>
<dbReference type="SUPFAM" id="SSF53850">
    <property type="entry name" value="Periplasmic binding protein-like II"/>
    <property type="match status" value="1"/>
</dbReference>
<dbReference type="PANTHER" id="PTHR30290">
    <property type="entry name" value="PERIPLASMIC BINDING COMPONENT OF ABC TRANSPORTER"/>
    <property type="match status" value="1"/>
</dbReference>
<dbReference type="Proteomes" id="UP000252585">
    <property type="component" value="Unassembled WGS sequence"/>
</dbReference>
<dbReference type="OrthoDB" id="9796817at2"/>
<feature type="signal peptide" evidence="3">
    <location>
        <begin position="1"/>
        <end position="23"/>
    </location>
</feature>
<proteinExistence type="predicted"/>
<evidence type="ECO:0000256" key="3">
    <source>
        <dbReference type="SAM" id="SignalP"/>
    </source>
</evidence>
<dbReference type="CDD" id="cd08502">
    <property type="entry name" value="PBP2_NikA_DppA_OppA_like_16"/>
    <property type="match status" value="1"/>
</dbReference>
<feature type="domain" description="Solute-binding protein family 5" evidence="4">
    <location>
        <begin position="93"/>
        <end position="447"/>
    </location>
</feature>
<dbReference type="InterPro" id="IPR030678">
    <property type="entry name" value="Peptide/Ni-bd"/>
</dbReference>
<dbReference type="InterPro" id="IPR000914">
    <property type="entry name" value="SBP_5_dom"/>
</dbReference>
<dbReference type="GO" id="GO:1904680">
    <property type="term" value="F:peptide transmembrane transporter activity"/>
    <property type="evidence" value="ECO:0007669"/>
    <property type="project" value="TreeGrafter"/>
</dbReference>
<dbReference type="RefSeq" id="WP_114351630.1">
    <property type="nucleotide sequence ID" value="NZ_QPJJ01000002.1"/>
</dbReference>
<dbReference type="PANTHER" id="PTHR30290:SF38">
    <property type="entry name" value="D,D-DIPEPTIDE-BINDING PERIPLASMIC PROTEIN DDPA-RELATED"/>
    <property type="match status" value="1"/>
</dbReference>
<evidence type="ECO:0000313" key="6">
    <source>
        <dbReference type="Proteomes" id="UP000252585"/>
    </source>
</evidence>
<evidence type="ECO:0000256" key="1">
    <source>
        <dbReference type="ARBA" id="ARBA00022729"/>
    </source>
</evidence>
<comment type="caution">
    <text evidence="5">The sequence shown here is derived from an EMBL/GenBank/DDBJ whole genome shotgun (WGS) entry which is preliminary data.</text>
</comment>
<feature type="region of interest" description="Disordered" evidence="2">
    <location>
        <begin position="26"/>
        <end position="52"/>
    </location>
</feature>
<evidence type="ECO:0000256" key="2">
    <source>
        <dbReference type="SAM" id="MobiDB-lite"/>
    </source>
</evidence>
<feature type="chain" id="PRO_5016629059" evidence="3">
    <location>
        <begin position="24"/>
        <end position="532"/>
    </location>
</feature>
<gene>
    <name evidence="5" type="ORF">DFR57_102136</name>
</gene>
<dbReference type="GO" id="GO:0015833">
    <property type="term" value="P:peptide transport"/>
    <property type="evidence" value="ECO:0007669"/>
    <property type="project" value="TreeGrafter"/>
</dbReference>
<dbReference type="Gene3D" id="3.40.190.10">
    <property type="entry name" value="Periplasmic binding protein-like II"/>
    <property type="match status" value="1"/>
</dbReference>
<reference evidence="5 6" key="1">
    <citation type="submission" date="2018-07" db="EMBL/GenBank/DDBJ databases">
        <title>Genomic Encyclopedia of Type Strains, Phase IV (KMG-IV): sequencing the most valuable type-strain genomes for metagenomic binning, comparative biology and taxonomic classification.</title>
        <authorList>
            <person name="Goeker M."/>
        </authorList>
    </citation>
    <scope>NUCLEOTIDE SEQUENCE [LARGE SCALE GENOMIC DNA]</scope>
    <source>
        <strain evidence="5 6">DSM 27696</strain>
    </source>
</reference>
<dbReference type="Gene3D" id="3.90.76.10">
    <property type="entry name" value="Dipeptide-binding Protein, Domain 1"/>
    <property type="match status" value="1"/>
</dbReference>
<sequence length="532" mass="59632">MRKRWFGMISLMIVLSLVLIACSDDSEETKTNESNNTEETEEKASEGATGGELSIAIPAQPPTLDAQMTVSTAALNIARHIYETLVTLNENYEPVPMLAESVDMSDDGTTYTFTLREGITFHNGEELTTEDVVASMNRWLETSSRAKLLLEEASFEESGENEVTLQLQERAADVLDIMAGQSEFPAIMPKEVIESADETGVTEYIGTGPFQFEEWRQDQYVHLSKFEDYQALESERSGLSGKKEALVDDIYFEIVTDPSTRVAGLQTGTYDIADEIPFETYEQVESMEGVNTHLYFNRTLTWFYNTNEGVMADQKMREAINTALNIDEIMQASYMNEDVYELNPGHMNLNQVNWASEAGMDSYNINDTEKAQELLDEAGYDGEQITIITTRDYGYMYNAAIVVQEQLNQLGMNVEVENYDLATFLELKNQPSEWDMFAAGTGYVTIPAQLLALNPGFAGLDDPTAQEMLAEVRTAETPEDAYANWDELQGYLYDSLSTTVFGHQKDIIATSDNVQGFEPFQAPILWDTTVSE</sequence>
<dbReference type="AlphaFoldDB" id="A0A368Y9B3"/>
<dbReference type="GO" id="GO:0042597">
    <property type="term" value="C:periplasmic space"/>
    <property type="evidence" value="ECO:0007669"/>
    <property type="project" value="UniProtKB-ARBA"/>
</dbReference>
<dbReference type="PROSITE" id="PS51257">
    <property type="entry name" value="PROKAR_LIPOPROTEIN"/>
    <property type="match status" value="1"/>
</dbReference>
<dbReference type="PIRSF" id="PIRSF002741">
    <property type="entry name" value="MppA"/>
    <property type="match status" value="1"/>
</dbReference>
<accession>A0A368Y9B3</accession>
<name>A0A368Y9B3_9BACI</name>
<protein>
    <submittedName>
        <fullName evidence="5">Peptide/nickel transport system substrate-binding protein</fullName>
    </submittedName>
</protein>
<organism evidence="5 6">
    <name type="scientific">Saliterribacillus persicus</name>
    <dbReference type="NCBI Taxonomy" id="930114"/>
    <lineage>
        <taxon>Bacteria</taxon>
        <taxon>Bacillati</taxon>
        <taxon>Bacillota</taxon>
        <taxon>Bacilli</taxon>
        <taxon>Bacillales</taxon>
        <taxon>Bacillaceae</taxon>
        <taxon>Saliterribacillus</taxon>
    </lineage>
</organism>
<dbReference type="Pfam" id="PF00496">
    <property type="entry name" value="SBP_bac_5"/>
    <property type="match status" value="1"/>
</dbReference>
<dbReference type="GO" id="GO:0043190">
    <property type="term" value="C:ATP-binding cassette (ABC) transporter complex"/>
    <property type="evidence" value="ECO:0007669"/>
    <property type="project" value="InterPro"/>
</dbReference>
<keyword evidence="1 3" id="KW-0732">Signal</keyword>
<dbReference type="EMBL" id="QPJJ01000002">
    <property type="protein sequence ID" value="RCW76861.1"/>
    <property type="molecule type" value="Genomic_DNA"/>
</dbReference>